<dbReference type="OrthoDB" id="999775at2759"/>
<keyword evidence="1" id="KW-0695">RNA-directed DNA polymerase</keyword>
<dbReference type="AlphaFoldDB" id="A0A5B6VDL5"/>
<dbReference type="GO" id="GO:0003964">
    <property type="term" value="F:RNA-directed DNA polymerase activity"/>
    <property type="evidence" value="ECO:0007669"/>
    <property type="project" value="UniProtKB-KW"/>
</dbReference>
<keyword evidence="2" id="KW-1185">Reference proteome</keyword>
<dbReference type="Proteomes" id="UP000325315">
    <property type="component" value="Unassembled WGS sequence"/>
</dbReference>
<sequence>MAVRISTLSNGLKRWAGKIKQKRGRDVKRLTKRLEELNCFESSKESLAELVDKRRTNRIRGLQRSDGSLDIDCIEIGEIACDYFSDLFDSRGIGNLDHILLWVSCCISDSMNQSLTAAYTKEEIDEALKRMGPTKASDPDGFPTIFFQKYWSIIGNDTSDFCLDILNNGRSLDEINSTQLVLIPKTANPLNLKNFRPISLCIVIYKIIAKTVANRLQKVLDACIDDS</sequence>
<protein>
    <submittedName>
        <fullName evidence="1">Reverse transcriptase</fullName>
    </submittedName>
</protein>
<keyword evidence="1" id="KW-0808">Transferase</keyword>
<dbReference type="EMBL" id="SMMG02000007">
    <property type="protein sequence ID" value="KAA3467258.1"/>
    <property type="molecule type" value="Genomic_DNA"/>
</dbReference>
<accession>A0A5B6VDL5</accession>
<organism evidence="1 2">
    <name type="scientific">Gossypium australe</name>
    <dbReference type="NCBI Taxonomy" id="47621"/>
    <lineage>
        <taxon>Eukaryota</taxon>
        <taxon>Viridiplantae</taxon>
        <taxon>Streptophyta</taxon>
        <taxon>Embryophyta</taxon>
        <taxon>Tracheophyta</taxon>
        <taxon>Spermatophyta</taxon>
        <taxon>Magnoliopsida</taxon>
        <taxon>eudicotyledons</taxon>
        <taxon>Gunneridae</taxon>
        <taxon>Pentapetalae</taxon>
        <taxon>rosids</taxon>
        <taxon>malvids</taxon>
        <taxon>Malvales</taxon>
        <taxon>Malvaceae</taxon>
        <taxon>Malvoideae</taxon>
        <taxon>Gossypium</taxon>
    </lineage>
</organism>
<keyword evidence="1" id="KW-0548">Nucleotidyltransferase</keyword>
<comment type="caution">
    <text evidence="1">The sequence shown here is derived from an EMBL/GenBank/DDBJ whole genome shotgun (WGS) entry which is preliminary data.</text>
</comment>
<gene>
    <name evidence="1" type="ORF">EPI10_002283</name>
</gene>
<evidence type="ECO:0000313" key="1">
    <source>
        <dbReference type="EMBL" id="KAA3467258.1"/>
    </source>
</evidence>
<proteinExistence type="predicted"/>
<dbReference type="PANTHER" id="PTHR46890:SF48">
    <property type="entry name" value="RNA-DIRECTED DNA POLYMERASE"/>
    <property type="match status" value="1"/>
</dbReference>
<reference evidence="2" key="1">
    <citation type="journal article" date="2019" name="Plant Biotechnol. J.">
        <title>Genome sequencing of the Australian wild diploid species Gossypium australe highlights disease resistance and delayed gland morphogenesis.</title>
        <authorList>
            <person name="Cai Y."/>
            <person name="Cai X."/>
            <person name="Wang Q."/>
            <person name="Wang P."/>
            <person name="Zhang Y."/>
            <person name="Cai C."/>
            <person name="Xu Y."/>
            <person name="Wang K."/>
            <person name="Zhou Z."/>
            <person name="Wang C."/>
            <person name="Geng S."/>
            <person name="Li B."/>
            <person name="Dong Q."/>
            <person name="Hou Y."/>
            <person name="Wang H."/>
            <person name="Ai P."/>
            <person name="Liu Z."/>
            <person name="Yi F."/>
            <person name="Sun M."/>
            <person name="An G."/>
            <person name="Cheng J."/>
            <person name="Zhang Y."/>
            <person name="Shi Q."/>
            <person name="Xie Y."/>
            <person name="Shi X."/>
            <person name="Chang Y."/>
            <person name="Huang F."/>
            <person name="Chen Y."/>
            <person name="Hong S."/>
            <person name="Mi L."/>
            <person name="Sun Q."/>
            <person name="Zhang L."/>
            <person name="Zhou B."/>
            <person name="Peng R."/>
            <person name="Zhang X."/>
            <person name="Liu F."/>
        </authorList>
    </citation>
    <scope>NUCLEOTIDE SEQUENCE [LARGE SCALE GENOMIC DNA]</scope>
    <source>
        <strain evidence="2">cv. PA1801</strain>
    </source>
</reference>
<evidence type="ECO:0000313" key="2">
    <source>
        <dbReference type="Proteomes" id="UP000325315"/>
    </source>
</evidence>
<dbReference type="InterPro" id="IPR052343">
    <property type="entry name" value="Retrotransposon-Effector_Assoc"/>
</dbReference>
<dbReference type="PANTHER" id="PTHR46890">
    <property type="entry name" value="NON-LTR RETROLELEMENT REVERSE TRANSCRIPTASE-LIKE PROTEIN-RELATED"/>
    <property type="match status" value="1"/>
</dbReference>
<name>A0A5B6VDL5_9ROSI</name>